<proteinExistence type="predicted"/>
<dbReference type="Proteomes" id="UP001151699">
    <property type="component" value="Unassembled WGS sequence"/>
</dbReference>
<evidence type="ECO:0000313" key="3">
    <source>
        <dbReference type="Proteomes" id="UP001151699"/>
    </source>
</evidence>
<dbReference type="EMBL" id="WJQU01001744">
    <property type="protein sequence ID" value="KAJ6633763.1"/>
    <property type="molecule type" value="Genomic_DNA"/>
</dbReference>
<dbReference type="AlphaFoldDB" id="A0A9Q0RVP0"/>
<gene>
    <name evidence="2" type="ORF">Bhyg_16402</name>
</gene>
<comment type="caution">
    <text evidence="2">The sequence shown here is derived from an EMBL/GenBank/DDBJ whole genome shotgun (WGS) entry which is preliminary data.</text>
</comment>
<keyword evidence="3" id="KW-1185">Reference proteome</keyword>
<evidence type="ECO:0000313" key="2">
    <source>
        <dbReference type="EMBL" id="KAJ6633763.1"/>
    </source>
</evidence>
<sequence>MLKFKATAKVHQKDEVVSNNNHHKRRTTYLADPILLTDLGLKPRKFNPRFKQQTSNSVILGKCNVKTSQFV</sequence>
<name>A0A9Q0RVP0_9DIPT</name>
<evidence type="ECO:0000256" key="1">
    <source>
        <dbReference type="SAM" id="MobiDB-lite"/>
    </source>
</evidence>
<accession>A0A9Q0RVP0</accession>
<protein>
    <submittedName>
        <fullName evidence="2">Uncharacterized protein</fullName>
    </submittedName>
</protein>
<reference evidence="2" key="1">
    <citation type="submission" date="2022-07" db="EMBL/GenBank/DDBJ databases">
        <authorList>
            <person name="Trinca V."/>
            <person name="Uliana J.V.C."/>
            <person name="Torres T.T."/>
            <person name="Ward R.J."/>
            <person name="Monesi N."/>
        </authorList>
    </citation>
    <scope>NUCLEOTIDE SEQUENCE</scope>
    <source>
        <strain evidence="2">HSMRA1968</strain>
        <tissue evidence="2">Whole embryos</tissue>
    </source>
</reference>
<organism evidence="2 3">
    <name type="scientific">Pseudolycoriella hygida</name>
    <dbReference type="NCBI Taxonomy" id="35572"/>
    <lineage>
        <taxon>Eukaryota</taxon>
        <taxon>Metazoa</taxon>
        <taxon>Ecdysozoa</taxon>
        <taxon>Arthropoda</taxon>
        <taxon>Hexapoda</taxon>
        <taxon>Insecta</taxon>
        <taxon>Pterygota</taxon>
        <taxon>Neoptera</taxon>
        <taxon>Endopterygota</taxon>
        <taxon>Diptera</taxon>
        <taxon>Nematocera</taxon>
        <taxon>Sciaroidea</taxon>
        <taxon>Sciaridae</taxon>
        <taxon>Pseudolycoriella</taxon>
    </lineage>
</organism>
<feature type="compositionally biased region" description="Basic residues" evidence="1">
    <location>
        <begin position="1"/>
        <end position="10"/>
    </location>
</feature>
<feature type="region of interest" description="Disordered" evidence="1">
    <location>
        <begin position="1"/>
        <end position="22"/>
    </location>
</feature>